<proteinExistence type="predicted"/>
<dbReference type="Proteomes" id="UP000814243">
    <property type="component" value="Unassembled WGS sequence"/>
</dbReference>
<feature type="region of interest" description="Disordered" evidence="1">
    <location>
        <begin position="1"/>
        <end position="37"/>
    </location>
</feature>
<evidence type="ECO:0000256" key="1">
    <source>
        <dbReference type="SAM" id="MobiDB-lite"/>
    </source>
</evidence>
<comment type="caution">
    <text evidence="2">The sequence shown here is derived from an EMBL/GenBank/DDBJ whole genome shotgun (WGS) entry which is preliminary data.</text>
</comment>
<protein>
    <submittedName>
        <fullName evidence="2">Uncharacterized protein</fullName>
    </submittedName>
</protein>
<dbReference type="AlphaFoldDB" id="A0A922MYH9"/>
<reference evidence="2" key="1">
    <citation type="journal article" date="2021" name="G3 (Bethesda)">
        <title>Genome and transcriptome analysis of the beet armyworm Spodoptera exigua reveals targets for pest control. .</title>
        <authorList>
            <person name="Simon S."/>
            <person name="Breeschoten T."/>
            <person name="Jansen H.J."/>
            <person name="Dirks R.P."/>
            <person name="Schranz M.E."/>
            <person name="Ros V.I.D."/>
        </authorList>
    </citation>
    <scope>NUCLEOTIDE SEQUENCE</scope>
    <source>
        <strain evidence="2">TB_SE_WUR_2020</strain>
    </source>
</reference>
<organism evidence="2 3">
    <name type="scientific">Spodoptera exigua</name>
    <name type="common">Beet armyworm</name>
    <name type="synonym">Noctua fulgens</name>
    <dbReference type="NCBI Taxonomy" id="7107"/>
    <lineage>
        <taxon>Eukaryota</taxon>
        <taxon>Metazoa</taxon>
        <taxon>Ecdysozoa</taxon>
        <taxon>Arthropoda</taxon>
        <taxon>Hexapoda</taxon>
        <taxon>Insecta</taxon>
        <taxon>Pterygota</taxon>
        <taxon>Neoptera</taxon>
        <taxon>Endopterygota</taxon>
        <taxon>Lepidoptera</taxon>
        <taxon>Glossata</taxon>
        <taxon>Ditrysia</taxon>
        <taxon>Noctuoidea</taxon>
        <taxon>Noctuidae</taxon>
        <taxon>Amphipyrinae</taxon>
        <taxon>Spodoptera</taxon>
    </lineage>
</organism>
<sequence length="245" mass="26210">MQERQAEQQQQQQQQKQQQMIQERHQHIMSVSSQDGERRMIQSVTYSTPGKPRAQTPHHIDRKDARTVVSTVTVGPAGAGAAGAAGAAGDGRARPAEGTLTAASLIDAIITHQISQSSDQRFPQQERVERGVGVGVGVGAGVGVGPAGGAGPTSEEPAGHTTSIKLGDLASNIITRDFCSPTTSVMHHNNRFTVGNSEGYVAGSAEEWKRRDAPKHAPYLEPVSPPDNHPANRYTQTFFFILLAF</sequence>
<gene>
    <name evidence="2" type="ORF">HF086_007021</name>
</gene>
<evidence type="ECO:0000313" key="3">
    <source>
        <dbReference type="Proteomes" id="UP000814243"/>
    </source>
</evidence>
<dbReference type="EMBL" id="JACEFF010000034">
    <property type="protein sequence ID" value="KAH9645505.1"/>
    <property type="molecule type" value="Genomic_DNA"/>
</dbReference>
<feature type="compositionally biased region" description="Low complexity" evidence="1">
    <location>
        <begin position="7"/>
        <end position="21"/>
    </location>
</feature>
<evidence type="ECO:0000313" key="2">
    <source>
        <dbReference type="EMBL" id="KAH9645505.1"/>
    </source>
</evidence>
<accession>A0A922MYH9</accession>
<name>A0A922MYH9_SPOEX</name>